<reference evidence="2 3" key="1">
    <citation type="submission" date="2019-03" db="EMBL/GenBank/DDBJ databases">
        <title>Sequencing the genomes of 1000 actinobacteria strains.</title>
        <authorList>
            <person name="Klenk H.-P."/>
        </authorList>
    </citation>
    <scope>NUCLEOTIDE SEQUENCE [LARGE SCALE GENOMIC DNA]</scope>
    <source>
        <strain evidence="2 3">DSM 18936</strain>
    </source>
</reference>
<protein>
    <submittedName>
        <fullName evidence="2">Uncharacterized protein DUF3995</fullName>
    </submittedName>
</protein>
<evidence type="ECO:0000256" key="1">
    <source>
        <dbReference type="SAM" id="Phobius"/>
    </source>
</evidence>
<keyword evidence="1" id="KW-0812">Transmembrane</keyword>
<dbReference type="Pfam" id="PF13160">
    <property type="entry name" value="DUF3995"/>
    <property type="match status" value="1"/>
</dbReference>
<dbReference type="InterPro" id="IPR025058">
    <property type="entry name" value="DUF3995"/>
</dbReference>
<sequence length="139" mass="13902">MRMTSIATATTSSTLAALSALHVGWGLGASFPFASREQLADSAAGTSEVPGPPECFAVAAILTGAAALVADVAPVGPTTRRIGLAGVALVLGGRGAVGVAGRTSSIVPWTPSAHFDRLDRRYYGPLCLLLAAGALVSAR</sequence>
<keyword evidence="1" id="KW-0472">Membrane</keyword>
<organism evidence="2 3">
    <name type="scientific">Ilumatobacter fluminis</name>
    <dbReference type="NCBI Taxonomy" id="467091"/>
    <lineage>
        <taxon>Bacteria</taxon>
        <taxon>Bacillati</taxon>
        <taxon>Actinomycetota</taxon>
        <taxon>Acidimicrobiia</taxon>
        <taxon>Acidimicrobiales</taxon>
        <taxon>Ilumatobacteraceae</taxon>
        <taxon>Ilumatobacter</taxon>
    </lineage>
</organism>
<proteinExistence type="predicted"/>
<dbReference type="AlphaFoldDB" id="A0A4V3EJ43"/>
<dbReference type="EMBL" id="SOAU01000001">
    <property type="protein sequence ID" value="TDT15878.1"/>
    <property type="molecule type" value="Genomic_DNA"/>
</dbReference>
<dbReference type="Proteomes" id="UP000294558">
    <property type="component" value="Unassembled WGS sequence"/>
</dbReference>
<name>A0A4V3EJ43_9ACTN</name>
<evidence type="ECO:0000313" key="2">
    <source>
        <dbReference type="EMBL" id="TDT15878.1"/>
    </source>
</evidence>
<feature type="transmembrane region" description="Helical" evidence="1">
    <location>
        <begin position="56"/>
        <end position="75"/>
    </location>
</feature>
<dbReference type="RefSeq" id="WP_208293996.1">
    <property type="nucleotide sequence ID" value="NZ_SOAU01000001.1"/>
</dbReference>
<gene>
    <name evidence="2" type="ORF">BDK89_1457</name>
</gene>
<evidence type="ECO:0000313" key="3">
    <source>
        <dbReference type="Proteomes" id="UP000294558"/>
    </source>
</evidence>
<keyword evidence="3" id="KW-1185">Reference proteome</keyword>
<comment type="caution">
    <text evidence="2">The sequence shown here is derived from an EMBL/GenBank/DDBJ whole genome shotgun (WGS) entry which is preliminary data.</text>
</comment>
<accession>A0A4V3EJ43</accession>
<feature type="transmembrane region" description="Helical" evidence="1">
    <location>
        <begin position="121"/>
        <end position="138"/>
    </location>
</feature>
<keyword evidence="1" id="KW-1133">Transmembrane helix</keyword>
<feature type="transmembrane region" description="Helical" evidence="1">
    <location>
        <begin position="82"/>
        <end position="101"/>
    </location>
</feature>